<gene>
    <name evidence="2" type="ORF">FHU37_004604</name>
</gene>
<dbReference type="EMBL" id="JACBZD010000002">
    <property type="protein sequence ID" value="NYI07575.1"/>
    <property type="molecule type" value="Genomic_DNA"/>
</dbReference>
<keyword evidence="1" id="KW-0732">Signal</keyword>
<proteinExistence type="predicted"/>
<evidence type="ECO:0000313" key="3">
    <source>
        <dbReference type="Proteomes" id="UP000567795"/>
    </source>
</evidence>
<reference evidence="2 3" key="1">
    <citation type="submission" date="2020-07" db="EMBL/GenBank/DDBJ databases">
        <title>Sequencing the genomes of 1000 actinobacteria strains.</title>
        <authorList>
            <person name="Klenk H.-P."/>
        </authorList>
    </citation>
    <scope>NUCLEOTIDE SEQUENCE [LARGE SCALE GENOMIC DNA]</scope>
    <source>
        <strain evidence="2 3">DSM 42178</strain>
    </source>
</reference>
<dbReference type="Proteomes" id="UP000567795">
    <property type="component" value="Unassembled WGS sequence"/>
</dbReference>
<comment type="caution">
    <text evidence="2">The sequence shown here is derived from an EMBL/GenBank/DDBJ whole genome shotgun (WGS) entry which is preliminary data.</text>
</comment>
<dbReference type="RefSeq" id="WP_179816558.1">
    <property type="nucleotide sequence ID" value="NZ_JACBZD010000002.1"/>
</dbReference>
<name>A0A852ZZN6_9ACTN</name>
<feature type="signal peptide" evidence="1">
    <location>
        <begin position="1"/>
        <end position="24"/>
    </location>
</feature>
<evidence type="ECO:0000313" key="2">
    <source>
        <dbReference type="EMBL" id="NYI07575.1"/>
    </source>
</evidence>
<feature type="chain" id="PRO_5032955567" evidence="1">
    <location>
        <begin position="25"/>
        <end position="180"/>
    </location>
</feature>
<sequence length="180" mass="18372">MRLRPLRALVVLPLALTVALTGCASDDGDGAAVASVGGEVDDAGSGSGTGASLSPEEMGVRFAQCMRENGVDMEDPEPGGPGIVIRGGSDPAVVEAAMEACREFNPQANGSGEADPEAEENAREFAGCMRENGVEAFPDPEPGQRGVRINREIAEDPDFEAAQEACQDILSAGGPATGGR</sequence>
<dbReference type="AlphaFoldDB" id="A0A852ZZN6"/>
<keyword evidence="3" id="KW-1185">Reference proteome</keyword>
<organism evidence="2 3">
    <name type="scientific">Allostreptomyces psammosilenae</name>
    <dbReference type="NCBI Taxonomy" id="1892865"/>
    <lineage>
        <taxon>Bacteria</taxon>
        <taxon>Bacillati</taxon>
        <taxon>Actinomycetota</taxon>
        <taxon>Actinomycetes</taxon>
        <taxon>Kitasatosporales</taxon>
        <taxon>Streptomycetaceae</taxon>
        <taxon>Allostreptomyces</taxon>
    </lineage>
</organism>
<evidence type="ECO:0000256" key="1">
    <source>
        <dbReference type="SAM" id="SignalP"/>
    </source>
</evidence>
<dbReference type="PROSITE" id="PS51257">
    <property type="entry name" value="PROKAR_LIPOPROTEIN"/>
    <property type="match status" value="1"/>
</dbReference>
<protein>
    <submittedName>
        <fullName evidence="2">Uncharacterized protein</fullName>
    </submittedName>
</protein>
<accession>A0A852ZZN6</accession>